<dbReference type="Proteomes" id="UP000220480">
    <property type="component" value="Unassembled WGS sequence"/>
</dbReference>
<dbReference type="RefSeq" id="WP_097778595.1">
    <property type="nucleotide sequence ID" value="NZ_NMTZ01000002.1"/>
</dbReference>
<dbReference type="PANTHER" id="PTHR46401:SF2">
    <property type="entry name" value="GLYCOSYLTRANSFERASE WBBK-RELATED"/>
    <property type="match status" value="1"/>
</dbReference>
<dbReference type="GO" id="GO:0016757">
    <property type="term" value="F:glycosyltransferase activity"/>
    <property type="evidence" value="ECO:0007669"/>
    <property type="project" value="TreeGrafter"/>
</dbReference>
<evidence type="ECO:0000256" key="1">
    <source>
        <dbReference type="ARBA" id="ARBA00022679"/>
    </source>
</evidence>
<dbReference type="CDD" id="cd03801">
    <property type="entry name" value="GT4_PimA-like"/>
    <property type="match status" value="1"/>
</dbReference>
<comment type="caution">
    <text evidence="2">The sequence shown here is derived from an EMBL/GenBank/DDBJ whole genome shotgun (WGS) entry which is preliminary data.</text>
</comment>
<reference evidence="2 3" key="1">
    <citation type="journal article" date="2017" name="Front. Microbiol.">
        <title>New Insights into the Diversity of the Genus Faecalibacterium.</title>
        <authorList>
            <person name="Benevides L."/>
            <person name="Burman S."/>
            <person name="Martin R."/>
            <person name="Robert V."/>
            <person name="Thomas M."/>
            <person name="Miquel S."/>
            <person name="Chain F."/>
            <person name="Sokol H."/>
            <person name="Bermudez-Humaran L.G."/>
            <person name="Morrison M."/>
            <person name="Langella P."/>
            <person name="Azevedo V.A."/>
            <person name="Chatel J.M."/>
            <person name="Soares S."/>
        </authorList>
    </citation>
    <scope>NUCLEOTIDE SEQUENCE [LARGE SCALE GENOMIC DNA]</scope>
    <source>
        <strain evidence="2 3">CNCM I 4644</strain>
    </source>
</reference>
<sequence>MNILINYPKSGESGPAFVLELAKGLKKNGQNIYAVLPRRIPNANEWSQEFTEENIYWLKSPESRNKIDKLIKLIFVDLIAIKMKFWHKIDVSIKPFYSTLGPVLDKAINSRLKAAVCHDPILHSGANISKESYRKFYRENDDIFVLTKSFIPVVQREFDFPEDRIHYFPHGRMNMYQITKEYSRIQSEYKKKYHLLFFGRIEKYKGLHILSDAYNRVVSQNSDIELTILGSGKFDEYKDEYSHLPNVHVINRYIKDDEVGNYFALPNTIVVVPYVDATQSGVIPIAFEFGTPVVASNQGGLREQLDDGRLGLLYDNNDPKELANKILELMDDEKCYQKECEKMLQYSSNLGWDNVAKQLLDNLKFSKEKK</sequence>
<dbReference type="SUPFAM" id="SSF53756">
    <property type="entry name" value="UDP-Glycosyltransferase/glycogen phosphorylase"/>
    <property type="match status" value="1"/>
</dbReference>
<name>A0A2A7B1I2_9FIRM</name>
<dbReference type="EMBL" id="NMTZ01000002">
    <property type="protein sequence ID" value="PDX85246.1"/>
    <property type="molecule type" value="Genomic_DNA"/>
</dbReference>
<protein>
    <submittedName>
        <fullName evidence="2">Glycosyl transferase family 1</fullName>
    </submittedName>
</protein>
<proteinExistence type="predicted"/>
<keyword evidence="1 2" id="KW-0808">Transferase</keyword>
<dbReference type="Gene3D" id="3.40.50.2000">
    <property type="entry name" value="Glycogen Phosphorylase B"/>
    <property type="match status" value="2"/>
</dbReference>
<evidence type="ECO:0000313" key="2">
    <source>
        <dbReference type="EMBL" id="PDX85246.1"/>
    </source>
</evidence>
<gene>
    <name evidence="2" type="ORF">CGS59_01280</name>
</gene>
<organism evidence="2 3">
    <name type="scientific">Faecalibacterium prausnitzii</name>
    <dbReference type="NCBI Taxonomy" id="853"/>
    <lineage>
        <taxon>Bacteria</taxon>
        <taxon>Bacillati</taxon>
        <taxon>Bacillota</taxon>
        <taxon>Clostridia</taxon>
        <taxon>Eubacteriales</taxon>
        <taxon>Oscillospiraceae</taxon>
        <taxon>Faecalibacterium</taxon>
    </lineage>
</organism>
<dbReference type="AlphaFoldDB" id="A0A2A7B1I2"/>
<dbReference type="PANTHER" id="PTHR46401">
    <property type="entry name" value="GLYCOSYLTRANSFERASE WBBK-RELATED"/>
    <property type="match status" value="1"/>
</dbReference>
<accession>A0A2A7B1I2</accession>
<evidence type="ECO:0000313" key="3">
    <source>
        <dbReference type="Proteomes" id="UP000220480"/>
    </source>
</evidence>
<dbReference type="Pfam" id="PF13692">
    <property type="entry name" value="Glyco_trans_1_4"/>
    <property type="match status" value="1"/>
</dbReference>
<dbReference type="GO" id="GO:0009103">
    <property type="term" value="P:lipopolysaccharide biosynthetic process"/>
    <property type="evidence" value="ECO:0007669"/>
    <property type="project" value="TreeGrafter"/>
</dbReference>